<dbReference type="AlphaFoldDB" id="A0A6C0AH34"/>
<protein>
    <submittedName>
        <fullName evidence="1">Uncharacterized protein</fullName>
    </submittedName>
</protein>
<accession>A0A6C0AH34</accession>
<reference evidence="1" key="1">
    <citation type="journal article" date="2020" name="Nature">
        <title>Giant virus diversity and host interactions through global metagenomics.</title>
        <authorList>
            <person name="Schulz F."/>
            <person name="Roux S."/>
            <person name="Paez-Espino D."/>
            <person name="Jungbluth S."/>
            <person name="Walsh D.A."/>
            <person name="Denef V.J."/>
            <person name="McMahon K.D."/>
            <person name="Konstantinidis K.T."/>
            <person name="Eloe-Fadrosh E.A."/>
            <person name="Kyrpides N.C."/>
            <person name="Woyke T."/>
        </authorList>
    </citation>
    <scope>NUCLEOTIDE SEQUENCE</scope>
    <source>
        <strain evidence="1">GVMAG-S-1035118-87</strain>
    </source>
</reference>
<organism evidence="1">
    <name type="scientific">viral metagenome</name>
    <dbReference type="NCBI Taxonomy" id="1070528"/>
    <lineage>
        <taxon>unclassified sequences</taxon>
        <taxon>metagenomes</taxon>
        <taxon>organismal metagenomes</taxon>
    </lineage>
</organism>
<dbReference type="EMBL" id="MN740625">
    <property type="protein sequence ID" value="QHS79088.1"/>
    <property type="molecule type" value="Genomic_DNA"/>
</dbReference>
<evidence type="ECO:0000313" key="1">
    <source>
        <dbReference type="EMBL" id="QHS79088.1"/>
    </source>
</evidence>
<proteinExistence type="predicted"/>
<sequence>MDLTYRQIIARRKKVLQKLKIDGKKLKEYRYVDELNELKTGGFVRWVNANDLTKLMNGGFVVRVDIEEDGIVILCKNNFRFFQFWFDECFVFQKISEQEHILFMANEYAD</sequence>
<name>A0A6C0AH34_9ZZZZ</name>